<dbReference type="GO" id="GO:0051301">
    <property type="term" value="P:cell division"/>
    <property type="evidence" value="ECO:0007669"/>
    <property type="project" value="UniProtKB-KW"/>
</dbReference>
<dbReference type="InterPro" id="IPR003395">
    <property type="entry name" value="RecF/RecN/SMC_N"/>
</dbReference>
<comment type="subcellular location">
    <subcellularLocation>
        <location evidence="1 11">Nucleus</location>
    </subcellularLocation>
</comment>
<dbReference type="GO" id="GO:0007076">
    <property type="term" value="P:mitotic chromosome condensation"/>
    <property type="evidence" value="ECO:0007669"/>
    <property type="project" value="TreeGrafter"/>
</dbReference>
<evidence type="ECO:0000256" key="4">
    <source>
        <dbReference type="ARBA" id="ARBA00022741"/>
    </source>
</evidence>
<evidence type="ECO:0000313" key="15">
    <source>
        <dbReference type="EMBL" id="EFN54921.1"/>
    </source>
</evidence>
<feature type="coiled-coil region" evidence="12">
    <location>
        <begin position="680"/>
        <end position="886"/>
    </location>
</feature>
<dbReference type="OrthoDB" id="5575062at2759"/>
<feature type="compositionally biased region" description="Low complexity" evidence="13">
    <location>
        <begin position="1210"/>
        <end position="1220"/>
    </location>
</feature>
<dbReference type="Pfam" id="PF02463">
    <property type="entry name" value="SMC_N"/>
    <property type="match status" value="1"/>
</dbReference>
<evidence type="ECO:0000256" key="8">
    <source>
        <dbReference type="ARBA" id="ARBA00023067"/>
    </source>
</evidence>
<evidence type="ECO:0000256" key="2">
    <source>
        <dbReference type="ARBA" id="ARBA00006005"/>
    </source>
</evidence>
<dbReference type="AlphaFoldDB" id="E1ZGE5"/>
<feature type="domain" description="SMC hinge" evidence="14">
    <location>
        <begin position="548"/>
        <end position="664"/>
    </location>
</feature>
<feature type="coiled-coil region" evidence="12">
    <location>
        <begin position="448"/>
        <end position="513"/>
    </location>
</feature>
<sequence length="1220" mass="136858">MAAAPGSGSAPEGAARLMITQMVLENFKSYAGAQSVGPFHKSFSSVVGPNGSGKSNVIDAMLFVFGKRAKQLRLNKVSELIHNSTYHRNLEQARVSVHFQEIVDIDDERYKVVPGSEFVISRTAHRNNTSNYYIDDAKSNFKEVTELLKDKGVDLDNNRFLILQGEVEQISMMKPKGQSEHETGLLEYLEDIIGTDKYIPLLEESSKRLEALSEQRQSKLQRVKAAQKERDGLAGDKEVAEMYLAKERECLGQQSMLAQLLVSMAKHNVDKIESNLARLEEKLAHEKEKFKDYDKALKEHEEKYNVVTGEHQVIAKELEKAHATFKEFERKDIKYREDLKHLKQKLKKVEEKMAKDGTKADELQAELARLQEDVPALQARTADLELQLIKAQEVRTGLEEGIHAEVEGYRAQLEGVKAALAPWERQMKEVQARIDVAASEHGLLTKQHEDAKNRFASAQLSLKAAQETTRNKAGQVKEMEAAVEKYRRQAEKARQEEAAAAAQMEQLDEVLREVRGRVEQRRTDINSQASQGAVVKALMEARQRGEIHGIYGRLGDLGAIAKEYDIAVSTSCPALDYIVVDTTSAAQRCVELLRQRQLGVATFLILEKQQHLAGTVREKKQPPEGVKRLFDLVKCPDDRLRVAFYFAMRDTVVAQDLEQASRIAYGQDRRWRRVVTVKELAAAEQELLASQEALRDARGRLSDAGADAKNAERMLSDLETAIPKTRMEAEAAQATATDLQQRLGELEAATRVSCEDAARLKALGAEMAQEERALAELRRKSEGLSRRAEELQQQIVGAGGEKLRRQRALCNKLQEDITACESEATKKGVQIGTTQRQLDKLAKEAGKAEMEREKLMAQQTAATQELKDLEEAALKVLEAVEATKEALAAKDVELTAIRTEFEQRKKELSIIRQMEVDIAGKIDEQKVAHKDERGKLKHWGSKAKEYGQLIAERDGAEPAPLDEVALGMVDPKDVQYRITILEEEMGVMEVDLEAIAKWRAADAEYSNRARELEAATAERDEVRREHEELRKRRLDEFMAGFNVIGLKLKEMYQMITLGGDAELELVDSLDPFAEGILFSVRPPKKSWKNIANLSGGEKTLSSLSLVFALHHFKPTPLYVMDEIDAALDFKNVSIVGHYIKERTKNAQFVIISLRNNMFELADRLVGIYKTDNATKSVAVNPHEFRVGANSQRQCGGEGAAARVAEEEQQQEQQPPQVATA</sequence>
<evidence type="ECO:0000256" key="5">
    <source>
        <dbReference type="ARBA" id="ARBA00022776"/>
    </source>
</evidence>
<evidence type="ECO:0000256" key="9">
    <source>
        <dbReference type="ARBA" id="ARBA00023242"/>
    </source>
</evidence>
<dbReference type="RefSeq" id="XP_005847023.1">
    <property type="nucleotide sequence ID" value="XM_005846961.1"/>
</dbReference>
<organism evidence="16">
    <name type="scientific">Chlorella variabilis</name>
    <name type="common">Green alga</name>
    <dbReference type="NCBI Taxonomy" id="554065"/>
    <lineage>
        <taxon>Eukaryota</taxon>
        <taxon>Viridiplantae</taxon>
        <taxon>Chlorophyta</taxon>
        <taxon>core chlorophytes</taxon>
        <taxon>Trebouxiophyceae</taxon>
        <taxon>Chlorellales</taxon>
        <taxon>Chlorellaceae</taxon>
        <taxon>Chlorella clade</taxon>
        <taxon>Chlorella</taxon>
    </lineage>
</organism>
<keyword evidence="6" id="KW-0067">ATP-binding</keyword>
<evidence type="ECO:0000256" key="12">
    <source>
        <dbReference type="SAM" id="Coils"/>
    </source>
</evidence>
<dbReference type="SUPFAM" id="SSF75553">
    <property type="entry name" value="Smc hinge domain"/>
    <property type="match status" value="1"/>
</dbReference>
<dbReference type="InterPro" id="IPR024704">
    <property type="entry name" value="SMC"/>
</dbReference>
<reference evidence="15 16" key="1">
    <citation type="journal article" date="2010" name="Plant Cell">
        <title>The Chlorella variabilis NC64A genome reveals adaptation to photosymbiosis, coevolution with viruses, and cryptic sex.</title>
        <authorList>
            <person name="Blanc G."/>
            <person name="Duncan G."/>
            <person name="Agarkova I."/>
            <person name="Borodovsky M."/>
            <person name="Gurnon J."/>
            <person name="Kuo A."/>
            <person name="Lindquist E."/>
            <person name="Lucas S."/>
            <person name="Pangilinan J."/>
            <person name="Polle J."/>
            <person name="Salamov A."/>
            <person name="Terry A."/>
            <person name="Yamada T."/>
            <person name="Dunigan D.D."/>
            <person name="Grigoriev I.V."/>
            <person name="Claverie J.M."/>
            <person name="Van Etten J.L."/>
        </authorList>
    </citation>
    <scope>NUCLEOTIDE SEQUENCE [LARGE SCALE GENOMIC DNA]</scope>
    <source>
        <strain evidence="15 16">NC64A</strain>
    </source>
</reference>
<dbReference type="Gene3D" id="3.30.70.1620">
    <property type="match status" value="1"/>
</dbReference>
<name>E1ZGE5_CHLVA</name>
<evidence type="ECO:0000256" key="7">
    <source>
        <dbReference type="ARBA" id="ARBA00023054"/>
    </source>
</evidence>
<dbReference type="Gene3D" id="1.10.287.1490">
    <property type="match status" value="1"/>
</dbReference>
<dbReference type="Pfam" id="PF06470">
    <property type="entry name" value="SMC_hinge"/>
    <property type="match status" value="1"/>
</dbReference>
<evidence type="ECO:0000259" key="14">
    <source>
        <dbReference type="SMART" id="SM00968"/>
    </source>
</evidence>
<dbReference type="PANTHER" id="PTHR18937:SF172">
    <property type="entry name" value="STRUCTURAL MAINTENANCE OF CHROMOSOMES PROTEIN"/>
    <property type="match status" value="1"/>
</dbReference>
<feature type="coiled-coil region" evidence="12">
    <location>
        <begin position="262"/>
        <end position="303"/>
    </location>
</feature>
<dbReference type="GeneID" id="17354550"/>
<keyword evidence="7 12" id="KW-0175">Coiled coil</keyword>
<dbReference type="EMBL" id="GL433846">
    <property type="protein sequence ID" value="EFN54921.1"/>
    <property type="molecule type" value="Genomic_DNA"/>
</dbReference>
<dbReference type="SUPFAM" id="SSF52540">
    <property type="entry name" value="P-loop containing nucleoside triphosphate hydrolases"/>
    <property type="match status" value="1"/>
</dbReference>
<evidence type="ECO:0000256" key="6">
    <source>
        <dbReference type="ARBA" id="ARBA00022840"/>
    </source>
</evidence>
<dbReference type="GO" id="GO:0005524">
    <property type="term" value="F:ATP binding"/>
    <property type="evidence" value="ECO:0007669"/>
    <property type="project" value="UniProtKB-KW"/>
</dbReference>
<evidence type="ECO:0000256" key="1">
    <source>
        <dbReference type="ARBA" id="ARBA00004123"/>
    </source>
</evidence>
<dbReference type="KEGG" id="cvr:CHLNCDRAFT_134635"/>
<evidence type="ECO:0000256" key="3">
    <source>
        <dbReference type="ARBA" id="ARBA00022618"/>
    </source>
</evidence>
<accession>E1ZGE5</accession>
<proteinExistence type="inferred from homology"/>
<gene>
    <name evidence="15" type="ORF">CHLNCDRAFT_134635</name>
</gene>
<dbReference type="GO" id="GO:0016887">
    <property type="term" value="F:ATP hydrolysis activity"/>
    <property type="evidence" value="ECO:0007669"/>
    <property type="project" value="InterPro"/>
</dbReference>
<dbReference type="Proteomes" id="UP000008141">
    <property type="component" value="Unassembled WGS sequence"/>
</dbReference>
<dbReference type="Gene3D" id="1.20.1060.20">
    <property type="match status" value="1"/>
</dbReference>
<dbReference type="SMART" id="SM00968">
    <property type="entry name" value="SMC_hinge"/>
    <property type="match status" value="1"/>
</dbReference>
<feature type="coiled-coil region" evidence="12">
    <location>
        <begin position="1005"/>
        <end position="1032"/>
    </location>
</feature>
<protein>
    <recommendedName>
        <fullName evidence="11">Structural maintenance of chromosomes protein</fullName>
    </recommendedName>
</protein>
<dbReference type="STRING" id="554065.E1ZGE5"/>
<dbReference type="GO" id="GO:0000796">
    <property type="term" value="C:condensin complex"/>
    <property type="evidence" value="ECO:0007669"/>
    <property type="project" value="TreeGrafter"/>
</dbReference>
<dbReference type="InParanoid" id="E1ZGE5"/>
<evidence type="ECO:0000256" key="10">
    <source>
        <dbReference type="ARBA" id="ARBA00023306"/>
    </source>
</evidence>
<dbReference type="FunCoup" id="E1ZGE5">
    <property type="interactions" value="1245"/>
</dbReference>
<keyword evidence="16" id="KW-1185">Reference proteome</keyword>
<evidence type="ECO:0000256" key="11">
    <source>
        <dbReference type="PIRNR" id="PIRNR005719"/>
    </source>
</evidence>
<keyword evidence="8" id="KW-0226">DNA condensation</keyword>
<feature type="coiled-coil region" evidence="12">
    <location>
        <begin position="332"/>
        <end position="387"/>
    </location>
</feature>
<dbReference type="InterPro" id="IPR027417">
    <property type="entry name" value="P-loop_NTPase"/>
</dbReference>
<dbReference type="Gene3D" id="3.40.50.300">
    <property type="entry name" value="P-loop containing nucleotide triphosphate hydrolases"/>
    <property type="match status" value="2"/>
</dbReference>
<dbReference type="SUPFAM" id="SSF57997">
    <property type="entry name" value="Tropomyosin"/>
    <property type="match status" value="1"/>
</dbReference>
<feature type="coiled-coil region" evidence="12">
    <location>
        <begin position="202"/>
        <end position="229"/>
    </location>
</feature>
<dbReference type="eggNOG" id="KOG0996">
    <property type="taxonomic scope" value="Eukaryota"/>
</dbReference>
<dbReference type="FunFam" id="3.40.50.300:FF:000585">
    <property type="entry name" value="Structural maintenance of chromosomes 4"/>
    <property type="match status" value="1"/>
</dbReference>
<dbReference type="PANTHER" id="PTHR18937">
    <property type="entry name" value="STRUCTURAL MAINTENANCE OF CHROMOSOMES SMC FAMILY MEMBER"/>
    <property type="match status" value="1"/>
</dbReference>
<keyword evidence="5" id="KW-0498">Mitosis</keyword>
<dbReference type="PIRSF" id="PIRSF005719">
    <property type="entry name" value="SMC"/>
    <property type="match status" value="1"/>
</dbReference>
<evidence type="ECO:0000256" key="13">
    <source>
        <dbReference type="SAM" id="MobiDB-lite"/>
    </source>
</evidence>
<dbReference type="FunFam" id="3.40.50.300:FF:000481">
    <property type="entry name" value="Structural maintenance of chromosomes 4"/>
    <property type="match status" value="1"/>
</dbReference>
<keyword evidence="9 11" id="KW-0539">Nucleus</keyword>
<dbReference type="InterPro" id="IPR010935">
    <property type="entry name" value="SMC_hinge"/>
</dbReference>
<comment type="similarity">
    <text evidence="2">Belongs to the SMC family. SMC4 subfamily.</text>
</comment>
<keyword evidence="4" id="KW-0547">Nucleotide-binding</keyword>
<keyword evidence="10" id="KW-0131">Cell cycle</keyword>
<dbReference type="InterPro" id="IPR036277">
    <property type="entry name" value="SMC_hinge_sf"/>
</dbReference>
<keyword evidence="3" id="KW-0132">Cell division</keyword>
<dbReference type="OMA" id="CPALDNM"/>
<dbReference type="GO" id="GO:0005634">
    <property type="term" value="C:nucleus"/>
    <property type="evidence" value="ECO:0007669"/>
    <property type="project" value="UniProtKB-SubCell"/>
</dbReference>
<feature type="region of interest" description="Disordered" evidence="13">
    <location>
        <begin position="1189"/>
        <end position="1220"/>
    </location>
</feature>
<evidence type="ECO:0000313" key="16">
    <source>
        <dbReference type="Proteomes" id="UP000008141"/>
    </source>
</evidence>